<keyword evidence="6 7" id="KW-0804">Transcription</keyword>
<evidence type="ECO:0000256" key="1">
    <source>
        <dbReference type="ARBA" id="ARBA00004496"/>
    </source>
</evidence>
<evidence type="ECO:0000259" key="9">
    <source>
        <dbReference type="Pfam" id="PF01316"/>
    </source>
</evidence>
<dbReference type="SUPFAM" id="SSF46785">
    <property type="entry name" value="Winged helix' DNA-binding domain"/>
    <property type="match status" value="1"/>
</dbReference>
<protein>
    <recommendedName>
        <fullName evidence="7 8">Arginine repressor</fullName>
    </recommendedName>
</protein>
<feature type="domain" description="Arginine repressor C-terminal" evidence="10">
    <location>
        <begin position="83"/>
        <end position="147"/>
    </location>
</feature>
<evidence type="ECO:0000256" key="2">
    <source>
        <dbReference type="ARBA" id="ARBA00008316"/>
    </source>
</evidence>
<evidence type="ECO:0000256" key="7">
    <source>
        <dbReference type="HAMAP-Rule" id="MF_00173"/>
    </source>
</evidence>
<gene>
    <name evidence="7" type="primary">argR</name>
    <name evidence="11" type="ORF">ACETAC_06145</name>
</gene>
<comment type="pathway">
    <text evidence="7">Amino-acid biosynthesis; L-arginine biosynthesis [regulation].</text>
</comment>
<dbReference type="Pfam" id="PF01316">
    <property type="entry name" value="Arg_repressor"/>
    <property type="match status" value="1"/>
</dbReference>
<dbReference type="Pfam" id="PF02863">
    <property type="entry name" value="Arg_repressor_C"/>
    <property type="match status" value="1"/>
</dbReference>
<keyword evidence="5 7" id="KW-0238">DNA-binding</keyword>
<dbReference type="KEGG" id="aaut:ACETAC_06145"/>
<dbReference type="Gene3D" id="3.30.1360.40">
    <property type="match status" value="1"/>
</dbReference>
<dbReference type="InterPro" id="IPR020900">
    <property type="entry name" value="Arg_repress_DNA-bd"/>
</dbReference>
<dbReference type="GO" id="GO:0006526">
    <property type="term" value="P:L-arginine biosynthetic process"/>
    <property type="evidence" value="ECO:0007669"/>
    <property type="project" value="UniProtKB-KW"/>
</dbReference>
<dbReference type="EMBL" id="CP060096">
    <property type="protein sequence ID" value="QSZ28377.1"/>
    <property type="molecule type" value="Genomic_DNA"/>
</dbReference>
<dbReference type="NCBIfam" id="TIGR01529">
    <property type="entry name" value="argR_whole"/>
    <property type="match status" value="1"/>
</dbReference>
<dbReference type="RefSeq" id="WP_284681079.1">
    <property type="nucleotide sequence ID" value="NZ_CP060096.1"/>
</dbReference>
<evidence type="ECO:0000256" key="5">
    <source>
        <dbReference type="ARBA" id="ARBA00023125"/>
    </source>
</evidence>
<accession>A0A975GBQ1</accession>
<dbReference type="GO" id="GO:1900079">
    <property type="term" value="P:regulation of arginine biosynthetic process"/>
    <property type="evidence" value="ECO:0007669"/>
    <property type="project" value="UniProtKB-UniRule"/>
</dbReference>
<dbReference type="Gene3D" id="1.10.10.10">
    <property type="entry name" value="Winged helix-like DNA-binding domain superfamily/Winged helix DNA-binding domain"/>
    <property type="match status" value="1"/>
</dbReference>
<evidence type="ECO:0000313" key="11">
    <source>
        <dbReference type="EMBL" id="QSZ28377.1"/>
    </source>
</evidence>
<keyword evidence="7" id="KW-0028">Amino-acid biosynthesis</keyword>
<evidence type="ECO:0000256" key="4">
    <source>
        <dbReference type="ARBA" id="ARBA00023015"/>
    </source>
</evidence>
<dbReference type="InterPro" id="IPR036390">
    <property type="entry name" value="WH_DNA-bd_sf"/>
</dbReference>
<evidence type="ECO:0000259" key="10">
    <source>
        <dbReference type="Pfam" id="PF02863"/>
    </source>
</evidence>
<dbReference type="AlphaFoldDB" id="A0A975GBQ1"/>
<keyword evidence="7" id="KW-0055">Arginine biosynthesis</keyword>
<comment type="subcellular location">
    <subcellularLocation>
        <location evidence="1 7">Cytoplasm</location>
    </subcellularLocation>
</comment>
<evidence type="ECO:0000256" key="6">
    <source>
        <dbReference type="ARBA" id="ARBA00023163"/>
    </source>
</evidence>
<keyword evidence="3 7" id="KW-0963">Cytoplasm</keyword>
<dbReference type="Proteomes" id="UP000671913">
    <property type="component" value="Chromosome"/>
</dbReference>
<sequence>MMKIIRHAKILEIIDKNEIETQEELAEALQKEGINVTQATVSRDIKELRLIKVLSDDGTKYKYATMKKVNSNVTDKLITLLAGSIVNIDYAGNTIVIKTLSGTASAAAEAIDTLNWNDVVGTLAGDNTIFMLVRTEKSMKEILDRLNKLMK</sequence>
<dbReference type="InterPro" id="IPR001669">
    <property type="entry name" value="Arg_repress"/>
</dbReference>
<dbReference type="InterPro" id="IPR036388">
    <property type="entry name" value="WH-like_DNA-bd_sf"/>
</dbReference>
<name>A0A975GBQ1_9THEO</name>
<proteinExistence type="inferred from homology"/>
<dbReference type="GO" id="GO:0034618">
    <property type="term" value="F:arginine binding"/>
    <property type="evidence" value="ECO:0007669"/>
    <property type="project" value="InterPro"/>
</dbReference>
<reference evidence="11" key="1">
    <citation type="submission" date="2020-08" db="EMBL/GenBank/DDBJ databases">
        <title>Genomic insights into the carbon and energy metabolism of the first obligate autotrophic acetogenic bacterium Aceticella autotrophica gen. nov., sp. nov.</title>
        <authorList>
            <person name="Toshchakov S.V."/>
            <person name="Elcheninov A.G."/>
            <person name="Kublanov I.V."/>
            <person name="Frolov E.N."/>
            <person name="Lebedinsky A.V."/>
        </authorList>
    </citation>
    <scope>NUCLEOTIDE SEQUENCE</scope>
    <source>
        <strain evidence="11">3443-3Ac</strain>
    </source>
</reference>
<keyword evidence="12" id="KW-1185">Reference proteome</keyword>
<dbReference type="GO" id="GO:0003677">
    <property type="term" value="F:DNA binding"/>
    <property type="evidence" value="ECO:0007669"/>
    <property type="project" value="UniProtKB-KW"/>
</dbReference>
<comment type="similarity">
    <text evidence="2 7">Belongs to the ArgR family.</text>
</comment>
<dbReference type="PANTHER" id="PTHR34471:SF1">
    <property type="entry name" value="ARGININE REPRESSOR"/>
    <property type="match status" value="1"/>
</dbReference>
<organism evidence="11 12">
    <name type="scientific">Aceticella autotrophica</name>
    <dbReference type="NCBI Taxonomy" id="2755338"/>
    <lineage>
        <taxon>Bacteria</taxon>
        <taxon>Bacillati</taxon>
        <taxon>Bacillota</taxon>
        <taxon>Clostridia</taxon>
        <taxon>Thermoanaerobacterales</taxon>
        <taxon>Thermoanaerobacteraceae</taxon>
        <taxon>Aceticella</taxon>
    </lineage>
</organism>
<comment type="function">
    <text evidence="7">Regulates arginine biosynthesis genes.</text>
</comment>
<dbReference type="PANTHER" id="PTHR34471">
    <property type="entry name" value="ARGININE REPRESSOR"/>
    <property type="match status" value="1"/>
</dbReference>
<dbReference type="GO" id="GO:0051259">
    <property type="term" value="P:protein complex oligomerization"/>
    <property type="evidence" value="ECO:0007669"/>
    <property type="project" value="InterPro"/>
</dbReference>
<dbReference type="GO" id="GO:0003700">
    <property type="term" value="F:DNA-binding transcription factor activity"/>
    <property type="evidence" value="ECO:0007669"/>
    <property type="project" value="UniProtKB-UniRule"/>
</dbReference>
<dbReference type="GO" id="GO:0005737">
    <property type="term" value="C:cytoplasm"/>
    <property type="evidence" value="ECO:0007669"/>
    <property type="project" value="UniProtKB-SubCell"/>
</dbReference>
<keyword evidence="4 7" id="KW-0805">Transcription regulation</keyword>
<feature type="domain" description="Arginine repressor DNA-binding" evidence="9">
    <location>
        <begin position="2"/>
        <end position="66"/>
    </location>
</feature>
<evidence type="ECO:0000313" key="12">
    <source>
        <dbReference type="Proteomes" id="UP000671913"/>
    </source>
</evidence>
<evidence type="ECO:0000256" key="8">
    <source>
        <dbReference type="NCBIfam" id="TIGR01529"/>
    </source>
</evidence>
<evidence type="ECO:0000256" key="3">
    <source>
        <dbReference type="ARBA" id="ARBA00022490"/>
    </source>
</evidence>
<dbReference type="SUPFAM" id="SSF55252">
    <property type="entry name" value="C-terminal domain of arginine repressor"/>
    <property type="match status" value="1"/>
</dbReference>
<dbReference type="HAMAP" id="MF_00173">
    <property type="entry name" value="Arg_repressor"/>
    <property type="match status" value="1"/>
</dbReference>
<dbReference type="PRINTS" id="PR01467">
    <property type="entry name" value="ARGREPRESSOR"/>
</dbReference>
<dbReference type="InterPro" id="IPR036251">
    <property type="entry name" value="Arg_repress_C_sf"/>
</dbReference>
<dbReference type="InterPro" id="IPR020899">
    <property type="entry name" value="Arg_repress_C"/>
</dbReference>
<dbReference type="NCBIfam" id="NF001680">
    <property type="entry name" value="PRK00441.1"/>
    <property type="match status" value="1"/>
</dbReference>
<keyword evidence="7" id="KW-0678">Repressor</keyword>